<dbReference type="EMBL" id="CP065177">
    <property type="protein sequence ID" value="URG49867.1"/>
    <property type="molecule type" value="Genomic_DNA"/>
</dbReference>
<protein>
    <submittedName>
        <fullName evidence="2">Type I addiction module toxin, SymE family</fullName>
    </submittedName>
</protein>
<dbReference type="GO" id="GO:0003723">
    <property type="term" value="F:RNA binding"/>
    <property type="evidence" value="ECO:0007669"/>
    <property type="project" value="InterPro"/>
</dbReference>
<name>A0A9Q8TT25_9GAMM</name>
<evidence type="ECO:0000313" key="2">
    <source>
        <dbReference type="EMBL" id="URG49867.1"/>
    </source>
</evidence>
<gene>
    <name evidence="2" type="ORF">IG609_004735</name>
</gene>
<dbReference type="KEGG" id="pqu:IG609_004735"/>
<evidence type="ECO:0000313" key="3">
    <source>
        <dbReference type="Proteomes" id="UP000806577"/>
    </source>
</evidence>
<reference evidence="2 3" key="1">
    <citation type="journal article" date="2021" name="Int. J. Syst. Evol. Microbiol.">
        <title>&lt;i&gt;Pectobacterium quasiaquaticum&lt;/i&gt; sp. nov., isolated from waterways.</title>
        <authorList>
            <person name="Ben Moussa H."/>
            <person name="Pedron J."/>
            <person name="Bertrand C."/>
            <person name="Hecquet A."/>
            <person name="Barny M.A."/>
        </authorList>
    </citation>
    <scope>NUCLEOTIDE SEQUENCE [LARGE SCALE GENOMIC DNA]</scope>
    <source>
        <strain evidence="2 3">A477-S1-J17</strain>
    </source>
</reference>
<dbReference type="Proteomes" id="UP000806577">
    <property type="component" value="Chromosome"/>
</dbReference>
<keyword evidence="3" id="KW-1185">Reference proteome</keyword>
<dbReference type="GO" id="GO:0016070">
    <property type="term" value="P:RNA metabolic process"/>
    <property type="evidence" value="ECO:0007669"/>
    <property type="project" value="InterPro"/>
</dbReference>
<evidence type="ECO:0000259" key="1">
    <source>
        <dbReference type="Pfam" id="PF08845"/>
    </source>
</evidence>
<dbReference type="Pfam" id="PF08845">
    <property type="entry name" value="SymE_toxin"/>
    <property type="match status" value="1"/>
</dbReference>
<feature type="domain" description="Toxin SymE-like" evidence="1">
    <location>
        <begin position="68"/>
        <end position="99"/>
    </location>
</feature>
<organism evidence="2 3">
    <name type="scientific">Pectobacterium quasiaquaticum</name>
    <dbReference type="NCBI Taxonomy" id="2774015"/>
    <lineage>
        <taxon>Bacteria</taxon>
        <taxon>Pseudomonadati</taxon>
        <taxon>Pseudomonadota</taxon>
        <taxon>Gammaproteobacteria</taxon>
        <taxon>Enterobacterales</taxon>
        <taxon>Pectobacteriaceae</taxon>
        <taxon>Pectobacterium</taxon>
    </lineage>
</organism>
<dbReference type="GO" id="GO:0005737">
    <property type="term" value="C:cytoplasm"/>
    <property type="evidence" value="ECO:0007669"/>
    <property type="project" value="InterPro"/>
</dbReference>
<dbReference type="InterPro" id="IPR014944">
    <property type="entry name" value="Toxin_SymE-like"/>
</dbReference>
<accession>A0A9Q8TT25</accession>
<dbReference type="AlphaFoldDB" id="A0A9Q8TT25"/>
<proteinExistence type="predicted"/>
<sequence>MSIRYAFQRGELPELTLTGHELQQAGFSAETLFRISLYRNGLILTRLDEDTDIAALLAELDGNETEGADWVGDNGELILAGDWLTQSGLLGQPLSIEVRVRSRMFFRQFPMIDSKRWL</sequence>
<dbReference type="RefSeq" id="WP_250127239.1">
    <property type="nucleotide sequence ID" value="NZ_CP065177.1"/>
</dbReference>
<dbReference type="GO" id="GO:0016788">
    <property type="term" value="F:hydrolase activity, acting on ester bonds"/>
    <property type="evidence" value="ECO:0007669"/>
    <property type="project" value="InterPro"/>
</dbReference>